<proteinExistence type="predicted"/>
<comment type="caution">
    <text evidence="3">The sequence shown here is derived from an EMBL/GenBank/DDBJ whole genome shotgun (WGS) entry which is preliminary data.</text>
</comment>
<dbReference type="InterPro" id="IPR050149">
    <property type="entry name" value="Collagen_superfamily"/>
</dbReference>
<feature type="compositionally biased region" description="Basic and acidic residues" evidence="1">
    <location>
        <begin position="89"/>
        <end position="104"/>
    </location>
</feature>
<sequence length="358" mass="35237">MNRPLYARVPALAAATAAALLLSACTPASSPDDAGAFHACLDGSSLQFTGISTDAGELSCGPDEVPVSWLAAGPADDAPQVDATAKPAGPERGEKGEPGEKGDDGAPGQNSLTGPSGPAGAAGLPGRDGNSIRSGSGLPAAALGIDGDFYLDTASFVVYGPKTGGAWPLGTQSLVGPQGPMGAQGAPGIQGPAGAEGLQGVKGDTGDTGPIGPAGPQGPAGPVGPAGPQGPQGPAGAGTVFVSFLPGTIDPAAFADGAAYFPISGSVAPSSSRAANEIRVPRAGTITEMRVEMTERSSSIDVYLVRDGLFQPAMSCTTTSQCGRTGSLAVAQNQKLVLWVRGVGPAPIENLRVSLLFE</sequence>
<dbReference type="PROSITE" id="PS51257">
    <property type="entry name" value="PROKAR_LIPOPROTEIN"/>
    <property type="match status" value="1"/>
</dbReference>
<feature type="region of interest" description="Disordered" evidence="1">
    <location>
        <begin position="202"/>
        <end position="237"/>
    </location>
</feature>
<feature type="compositionally biased region" description="Low complexity" evidence="1">
    <location>
        <begin position="114"/>
        <end position="125"/>
    </location>
</feature>
<gene>
    <name evidence="3" type="ORF">GCM10009688_09860</name>
</gene>
<accession>A0ABN2P008</accession>
<feature type="signal peptide" evidence="2">
    <location>
        <begin position="1"/>
        <end position="30"/>
    </location>
</feature>
<keyword evidence="4" id="KW-1185">Reference proteome</keyword>
<dbReference type="EMBL" id="BAAALV010000002">
    <property type="protein sequence ID" value="GAA1907851.1"/>
    <property type="molecule type" value="Genomic_DNA"/>
</dbReference>
<organism evidence="3 4">
    <name type="scientific">Arthrobacter gandavensis</name>
    <dbReference type="NCBI Taxonomy" id="169960"/>
    <lineage>
        <taxon>Bacteria</taxon>
        <taxon>Bacillati</taxon>
        <taxon>Actinomycetota</taxon>
        <taxon>Actinomycetes</taxon>
        <taxon>Micrococcales</taxon>
        <taxon>Micrococcaceae</taxon>
        <taxon>Arthrobacter</taxon>
    </lineage>
</organism>
<dbReference type="PANTHER" id="PTHR24023:SF1095">
    <property type="entry name" value="EGF-LIKE DOMAIN-CONTAINING PROTEIN"/>
    <property type="match status" value="1"/>
</dbReference>
<evidence type="ECO:0000313" key="4">
    <source>
        <dbReference type="Proteomes" id="UP001500784"/>
    </source>
</evidence>
<evidence type="ECO:0000256" key="1">
    <source>
        <dbReference type="SAM" id="MobiDB-lite"/>
    </source>
</evidence>
<evidence type="ECO:0000313" key="3">
    <source>
        <dbReference type="EMBL" id="GAA1907851.1"/>
    </source>
</evidence>
<reference evidence="3 4" key="1">
    <citation type="journal article" date="2019" name="Int. J. Syst. Evol. Microbiol.">
        <title>The Global Catalogue of Microorganisms (GCM) 10K type strain sequencing project: providing services to taxonomists for standard genome sequencing and annotation.</title>
        <authorList>
            <consortium name="The Broad Institute Genomics Platform"/>
            <consortium name="The Broad Institute Genome Sequencing Center for Infectious Disease"/>
            <person name="Wu L."/>
            <person name="Ma J."/>
        </authorList>
    </citation>
    <scope>NUCLEOTIDE SEQUENCE [LARGE SCALE GENOMIC DNA]</scope>
    <source>
        <strain evidence="3 4">JCM 13316</strain>
    </source>
</reference>
<dbReference type="Proteomes" id="UP001500784">
    <property type="component" value="Unassembled WGS sequence"/>
</dbReference>
<feature type="chain" id="PRO_5047278598" description="Collagen triple helix repeat-containing protein" evidence="2">
    <location>
        <begin position="31"/>
        <end position="358"/>
    </location>
</feature>
<evidence type="ECO:0000256" key="2">
    <source>
        <dbReference type="SAM" id="SignalP"/>
    </source>
</evidence>
<name>A0ABN2P008_9MICC</name>
<evidence type="ECO:0008006" key="5">
    <source>
        <dbReference type="Google" id="ProtNLM"/>
    </source>
</evidence>
<feature type="region of interest" description="Disordered" evidence="1">
    <location>
        <begin position="69"/>
        <end position="133"/>
    </location>
</feature>
<dbReference type="InterPro" id="IPR008160">
    <property type="entry name" value="Collagen"/>
</dbReference>
<keyword evidence="2" id="KW-0732">Signal</keyword>
<dbReference type="PANTHER" id="PTHR24023">
    <property type="entry name" value="COLLAGEN ALPHA"/>
    <property type="match status" value="1"/>
</dbReference>
<protein>
    <recommendedName>
        <fullName evidence="5">Collagen triple helix repeat-containing protein</fullName>
    </recommendedName>
</protein>
<dbReference type="RefSeq" id="WP_246167381.1">
    <property type="nucleotide sequence ID" value="NZ_BAAALV010000002.1"/>
</dbReference>
<dbReference type="Pfam" id="PF01391">
    <property type="entry name" value="Collagen"/>
    <property type="match status" value="1"/>
</dbReference>